<sequence length="706" mass="75701">MRRWTATTLPLLVVLTACTAAPPPEEPAARSTPRTPAPAGETDAFALPGDLQLAAALQPFDACDDLLDHLRTQALEQVGPWGLGGGGGGWRMTGEEFAVEDAGDETAADTAMDAAPAAGAADATVEHSTTNVQEAGVDEPDRVKTDGDRLYVADDAWLRILDVTGDEPEQTGELRMRDAWDAQLLLDGDRLLVTSSAPHVLPFAGERIADSMPYGGSVTTLTLVDVSDPSAPEVTERLTLDGMTVSARLVDGVARVVVRTEAGVDLPWSYPEGNGLRAERRATEANRQLVRESAVADWLPYFVHETAGGDTSERTLLACDQVARPETFAGLGLLSVLTVDLTDGDLEPDAGGVGILAGGDTVYASAEQLFVATTRWVDWDALSDRERRRAAEKTRTEIHAFDITDPAATSYVGSGEVPGTLLNQFAMSAHEGHLRVATTVGDAAWWGGDEPSESVVSVLDLSEPTLPVVGSVDGLGVTERIYAVRFLGDVGYVVTFRETDPLYTIDLREPTEPEVTGELKITGYSAYLHPVGDDLLLGVGQDADLDGRTLGLQVSLFDVSDPAAPQRLDQLTVADGHSDSEYDHHAFLHWPATGLTVVPFQRWSWDEETQTEDSHSGALGFTATRAGGIEEVARVSHVPHLRREAEVAADTPFDQTSSAMPYDWAWQGAINRSMVRGEKLLTISRAGVGVHELDTLEDVGWYRFAG</sequence>
<protein>
    <recommendedName>
        <fullName evidence="5">Beta propeller domain-containing protein</fullName>
    </recommendedName>
</protein>
<accession>A0A8J3A6T1</accession>
<feature type="chain" id="PRO_5035327512" description="Beta propeller domain-containing protein" evidence="2">
    <location>
        <begin position="21"/>
        <end position="706"/>
    </location>
</feature>
<organism evidence="3 4">
    <name type="scientific">Egicoccus halophilus</name>
    <dbReference type="NCBI Taxonomy" id="1670830"/>
    <lineage>
        <taxon>Bacteria</taxon>
        <taxon>Bacillati</taxon>
        <taxon>Actinomycetota</taxon>
        <taxon>Nitriliruptoria</taxon>
        <taxon>Egicoccales</taxon>
        <taxon>Egicoccaceae</taxon>
        <taxon>Egicoccus</taxon>
    </lineage>
</organism>
<dbReference type="InterPro" id="IPR019198">
    <property type="entry name" value="Beta_propeller_containing"/>
</dbReference>
<dbReference type="PROSITE" id="PS51257">
    <property type="entry name" value="PROKAR_LIPOPROTEIN"/>
    <property type="match status" value="1"/>
</dbReference>
<reference evidence="3" key="1">
    <citation type="journal article" date="2014" name="Int. J. Syst. Evol. Microbiol.">
        <title>Complete genome sequence of Corynebacterium casei LMG S-19264T (=DSM 44701T), isolated from a smear-ripened cheese.</title>
        <authorList>
            <consortium name="US DOE Joint Genome Institute (JGI-PGF)"/>
            <person name="Walter F."/>
            <person name="Albersmeier A."/>
            <person name="Kalinowski J."/>
            <person name="Ruckert C."/>
        </authorList>
    </citation>
    <scope>NUCLEOTIDE SEQUENCE</scope>
    <source>
        <strain evidence="3">CGMCC 1.14988</strain>
    </source>
</reference>
<keyword evidence="4" id="KW-1185">Reference proteome</keyword>
<evidence type="ECO:0000256" key="2">
    <source>
        <dbReference type="SAM" id="SignalP"/>
    </source>
</evidence>
<dbReference type="RefSeq" id="WP_165403763.1">
    <property type="nucleotide sequence ID" value="NZ_BMHA01000001.1"/>
</dbReference>
<dbReference type="Pfam" id="PF09826">
    <property type="entry name" value="Beta_propel"/>
    <property type="match status" value="1"/>
</dbReference>
<name>A0A8J3A6T1_9ACTN</name>
<dbReference type="Proteomes" id="UP000650511">
    <property type="component" value="Unassembled WGS sequence"/>
</dbReference>
<keyword evidence="2" id="KW-0732">Signal</keyword>
<comment type="caution">
    <text evidence="3">The sequence shown here is derived from an EMBL/GenBank/DDBJ whole genome shotgun (WGS) entry which is preliminary data.</text>
</comment>
<proteinExistence type="predicted"/>
<feature type="region of interest" description="Disordered" evidence="1">
    <location>
        <begin position="21"/>
        <end position="42"/>
    </location>
</feature>
<evidence type="ECO:0000313" key="3">
    <source>
        <dbReference type="EMBL" id="GGI02833.1"/>
    </source>
</evidence>
<dbReference type="SUPFAM" id="SSF75011">
    <property type="entry name" value="3-carboxy-cis,cis-mucoante lactonizing enzyme"/>
    <property type="match status" value="1"/>
</dbReference>
<gene>
    <name evidence="3" type="ORF">GCM10011354_01700</name>
</gene>
<reference evidence="3" key="2">
    <citation type="submission" date="2020-09" db="EMBL/GenBank/DDBJ databases">
        <authorList>
            <person name="Sun Q."/>
            <person name="Zhou Y."/>
        </authorList>
    </citation>
    <scope>NUCLEOTIDE SEQUENCE</scope>
    <source>
        <strain evidence="3">CGMCC 1.14988</strain>
    </source>
</reference>
<evidence type="ECO:0008006" key="5">
    <source>
        <dbReference type="Google" id="ProtNLM"/>
    </source>
</evidence>
<dbReference type="AlphaFoldDB" id="A0A8J3A6T1"/>
<evidence type="ECO:0000313" key="4">
    <source>
        <dbReference type="Proteomes" id="UP000650511"/>
    </source>
</evidence>
<dbReference type="EMBL" id="BMHA01000001">
    <property type="protein sequence ID" value="GGI02833.1"/>
    <property type="molecule type" value="Genomic_DNA"/>
</dbReference>
<feature type="compositionally biased region" description="Low complexity" evidence="1">
    <location>
        <begin position="29"/>
        <end position="39"/>
    </location>
</feature>
<feature type="signal peptide" evidence="2">
    <location>
        <begin position="1"/>
        <end position="20"/>
    </location>
</feature>
<evidence type="ECO:0000256" key="1">
    <source>
        <dbReference type="SAM" id="MobiDB-lite"/>
    </source>
</evidence>